<evidence type="ECO:0000256" key="7">
    <source>
        <dbReference type="SAM" id="Coils"/>
    </source>
</evidence>
<dbReference type="InterPro" id="IPR051292">
    <property type="entry name" value="Xyl/GlcA_transferase"/>
</dbReference>
<keyword evidence="2" id="KW-0812">Transmembrane</keyword>
<keyword evidence="6" id="KW-0325">Glycoprotein</keyword>
<evidence type="ECO:0000256" key="1">
    <source>
        <dbReference type="ARBA" id="ARBA00004606"/>
    </source>
</evidence>
<proteinExistence type="predicted"/>
<evidence type="ECO:0000313" key="9">
    <source>
        <dbReference type="Proteomes" id="UP001190700"/>
    </source>
</evidence>
<comment type="caution">
    <text evidence="8">The sequence shown here is derived from an EMBL/GenBank/DDBJ whole genome shotgun (WGS) entry which is preliminary data.</text>
</comment>
<evidence type="ECO:0000256" key="3">
    <source>
        <dbReference type="ARBA" id="ARBA00022968"/>
    </source>
</evidence>
<evidence type="ECO:0000313" key="8">
    <source>
        <dbReference type="EMBL" id="KAK3268870.1"/>
    </source>
</evidence>
<dbReference type="PANTHER" id="PTHR12270">
    <property type="entry name" value="GLYCOSYLTRANSFERASE-RELATED"/>
    <property type="match status" value="1"/>
</dbReference>
<dbReference type="PANTHER" id="PTHR12270:SF52">
    <property type="entry name" value="GLYCOSYLTRANSFERASE-LIKE PROTEIN GNT13-RELATED"/>
    <property type="match status" value="1"/>
</dbReference>
<evidence type="ECO:0000256" key="5">
    <source>
        <dbReference type="ARBA" id="ARBA00023136"/>
    </source>
</evidence>
<evidence type="ECO:0000256" key="4">
    <source>
        <dbReference type="ARBA" id="ARBA00022989"/>
    </source>
</evidence>
<reference evidence="8 9" key="1">
    <citation type="journal article" date="2015" name="Genome Biol. Evol.">
        <title>Comparative Genomics of a Bacterivorous Green Alga Reveals Evolutionary Causalities and Consequences of Phago-Mixotrophic Mode of Nutrition.</title>
        <authorList>
            <person name="Burns J.A."/>
            <person name="Paasch A."/>
            <person name="Narechania A."/>
            <person name="Kim E."/>
        </authorList>
    </citation>
    <scope>NUCLEOTIDE SEQUENCE [LARGE SCALE GENOMIC DNA]</scope>
    <source>
        <strain evidence="8 9">PLY_AMNH</strain>
    </source>
</reference>
<comment type="subcellular location">
    <subcellularLocation>
        <location evidence="1">Membrane</location>
        <topology evidence="1">Single-pass type II membrane protein</topology>
    </subcellularLocation>
</comment>
<evidence type="ECO:0000256" key="6">
    <source>
        <dbReference type="ARBA" id="ARBA00023180"/>
    </source>
</evidence>
<dbReference type="GO" id="GO:0042285">
    <property type="term" value="F:xylosyltransferase activity"/>
    <property type="evidence" value="ECO:0007669"/>
    <property type="project" value="TreeGrafter"/>
</dbReference>
<organism evidence="8 9">
    <name type="scientific">Cymbomonas tetramitiformis</name>
    <dbReference type="NCBI Taxonomy" id="36881"/>
    <lineage>
        <taxon>Eukaryota</taxon>
        <taxon>Viridiplantae</taxon>
        <taxon>Chlorophyta</taxon>
        <taxon>Pyramimonadophyceae</taxon>
        <taxon>Pyramimonadales</taxon>
        <taxon>Pyramimonadaceae</taxon>
        <taxon>Cymbomonas</taxon>
    </lineage>
</organism>
<dbReference type="GO" id="GO:0015020">
    <property type="term" value="F:glucuronosyltransferase activity"/>
    <property type="evidence" value="ECO:0007669"/>
    <property type="project" value="TreeGrafter"/>
</dbReference>
<keyword evidence="9" id="KW-1185">Reference proteome</keyword>
<accession>A0AAE0FZT3</accession>
<dbReference type="GO" id="GO:0035269">
    <property type="term" value="P:protein O-linked glycosylation via mannose"/>
    <property type="evidence" value="ECO:0007669"/>
    <property type="project" value="TreeGrafter"/>
</dbReference>
<sequence>MSAQNVSSFHAQHFPAGHSPTDFAKWQQIPGDAEPYRVPYSVYFEPYIVAARTRLPRYDERFRGYGMNKISHLHSVAVAGNSFLVLPSHFVIADQHEKSVSLQAVFGAKSTAHSERITILFDHFTCQLEGSTESPEQAIAATVQSAHHQRVMTAEQANALQRLLEEEKLRETLQRETEEASDHLEVVDTAAAAMPGVQQEEPGCESFSNDAMGTMEATAAPGIMRCKLSAEPVQLGSLPCGSSTSAQ</sequence>
<keyword evidence="5" id="KW-0472">Membrane</keyword>
<keyword evidence="3" id="KW-0735">Signal-anchor</keyword>
<gene>
    <name evidence="8" type="ORF">CYMTET_22651</name>
</gene>
<dbReference type="AlphaFoldDB" id="A0AAE0FZT3"/>
<dbReference type="EMBL" id="LGRX02011511">
    <property type="protein sequence ID" value="KAK3268870.1"/>
    <property type="molecule type" value="Genomic_DNA"/>
</dbReference>
<keyword evidence="4" id="KW-1133">Transmembrane helix</keyword>
<dbReference type="Proteomes" id="UP001190700">
    <property type="component" value="Unassembled WGS sequence"/>
</dbReference>
<evidence type="ECO:0000256" key="2">
    <source>
        <dbReference type="ARBA" id="ARBA00022692"/>
    </source>
</evidence>
<keyword evidence="7" id="KW-0175">Coiled coil</keyword>
<dbReference type="GO" id="GO:0016020">
    <property type="term" value="C:membrane"/>
    <property type="evidence" value="ECO:0007669"/>
    <property type="project" value="UniProtKB-SubCell"/>
</dbReference>
<protein>
    <submittedName>
        <fullName evidence="8">Uncharacterized protein</fullName>
    </submittedName>
</protein>
<dbReference type="Pfam" id="PF13896">
    <property type="entry name" value="Glyco_transf_49"/>
    <property type="match status" value="1"/>
</dbReference>
<feature type="coiled-coil region" evidence="7">
    <location>
        <begin position="156"/>
        <end position="183"/>
    </location>
</feature>
<name>A0AAE0FZT3_9CHLO</name>